<reference evidence="2 3" key="1">
    <citation type="submission" date="2017-04" db="EMBL/GenBank/DDBJ databases">
        <title>Complete genome sequence of Flavobacterium kingsejong AJ004.</title>
        <authorList>
            <person name="Lee P.C."/>
        </authorList>
    </citation>
    <scope>NUCLEOTIDE SEQUENCE [LARGE SCALE GENOMIC DNA]</scope>
    <source>
        <strain evidence="2 3">AJ004</strain>
    </source>
</reference>
<feature type="domain" description="Letm1 RBD" evidence="1">
    <location>
        <begin position="342"/>
        <end position="395"/>
    </location>
</feature>
<evidence type="ECO:0000259" key="1">
    <source>
        <dbReference type="Pfam" id="PF07766"/>
    </source>
</evidence>
<gene>
    <name evidence="2" type="ORF">FK004_18250</name>
</gene>
<evidence type="ECO:0000313" key="3">
    <source>
        <dbReference type="Proteomes" id="UP000244677"/>
    </source>
</evidence>
<dbReference type="InterPro" id="IPR033122">
    <property type="entry name" value="LETM1-like_RBD"/>
</dbReference>
<dbReference type="OrthoDB" id="1421172at2"/>
<sequence>MNPSAQGWIDKFFSEQKPLQLPVVPYIDAFYKKTRETGFIYGHIVAFDTVTPITIKGWTSEEISKTALLNTLYGLYAIVTHESNPKEFVIKTVAFYNEMHREGFSLLKKILPDNSPAIVLEKIIDEQVQTNQNIISKNFSHIVTNALLFMDVLAFYQYLQKGTIPNNYLKKLEETIVSIVTLSLNTKENKSKYDDLLIRLFEASIRYTKFSKVNVQNLENLGLDYFESALEKNYLIDLAGMTLWSDQVMQKQEASFLYQLAETMQVSKAFVSESIATTNTFITHYKKEIPFFNYSNPVKHFYDQMTQTVVLLINRNKTRLLKELSQNGELMILLAHSTKRNLEEKEKKKIKKQLLEICKTIPSLTIFLLPGGTLLLPILIKFIPQLLPTAFNENLDTE</sequence>
<organism evidence="2 3">
    <name type="scientific">Flavobacterium kingsejongi</name>
    <dbReference type="NCBI Taxonomy" id="1678728"/>
    <lineage>
        <taxon>Bacteria</taxon>
        <taxon>Pseudomonadati</taxon>
        <taxon>Bacteroidota</taxon>
        <taxon>Flavobacteriia</taxon>
        <taxon>Flavobacteriales</taxon>
        <taxon>Flavobacteriaceae</taxon>
        <taxon>Flavobacterium</taxon>
    </lineage>
</organism>
<dbReference type="Proteomes" id="UP000244677">
    <property type="component" value="Chromosome"/>
</dbReference>
<keyword evidence="3" id="KW-1185">Reference proteome</keyword>
<dbReference type="RefSeq" id="WP_108738528.1">
    <property type="nucleotide sequence ID" value="NZ_CP020919.1"/>
</dbReference>
<protein>
    <recommendedName>
        <fullName evidence="1">Letm1 RBD domain-containing protein</fullName>
    </recommendedName>
</protein>
<accession>A0A2S1LTI6</accession>
<name>A0A2S1LTI6_9FLAO</name>
<dbReference type="KEGG" id="fki:FK004_18250"/>
<dbReference type="EMBL" id="CP020919">
    <property type="protein sequence ID" value="AWG27034.1"/>
    <property type="molecule type" value="Genomic_DNA"/>
</dbReference>
<dbReference type="GO" id="GO:0043022">
    <property type="term" value="F:ribosome binding"/>
    <property type="evidence" value="ECO:0007669"/>
    <property type="project" value="InterPro"/>
</dbReference>
<dbReference type="Pfam" id="PF07766">
    <property type="entry name" value="LETM1_RBD"/>
    <property type="match status" value="1"/>
</dbReference>
<proteinExistence type="predicted"/>
<dbReference type="AlphaFoldDB" id="A0A2S1LTI6"/>
<dbReference type="NCBIfam" id="NF040639">
    <property type="entry name" value="LETM1_rel_film"/>
    <property type="match status" value="1"/>
</dbReference>
<evidence type="ECO:0000313" key="2">
    <source>
        <dbReference type="EMBL" id="AWG27034.1"/>
    </source>
</evidence>